<dbReference type="SFLD" id="SFLDS00003">
    <property type="entry name" value="Haloacid_Dehalogenase"/>
    <property type="match status" value="1"/>
</dbReference>
<dbReference type="PROSITE" id="PS01229">
    <property type="entry name" value="COF_2"/>
    <property type="match status" value="1"/>
</dbReference>
<dbReference type="PANTHER" id="PTHR10000:SF55">
    <property type="entry name" value="5-AMINO-6-(5-PHOSPHO-D-RIBITYLAMINO)URACIL PHOSPHATASE YCSE"/>
    <property type="match status" value="1"/>
</dbReference>
<dbReference type="CDD" id="cd07516">
    <property type="entry name" value="HAD_Pase"/>
    <property type="match status" value="1"/>
</dbReference>
<dbReference type="EMBL" id="JAMQKB010000012">
    <property type="protein sequence ID" value="MDC3425232.1"/>
    <property type="molecule type" value="Genomic_DNA"/>
</dbReference>
<accession>A0A9X3WSM2</accession>
<comment type="caution">
    <text evidence="1">The sequence shown here is derived from an EMBL/GenBank/DDBJ whole genome shotgun (WGS) entry which is preliminary data.</text>
</comment>
<dbReference type="InterPro" id="IPR023214">
    <property type="entry name" value="HAD_sf"/>
</dbReference>
<dbReference type="SFLD" id="SFLDG01144">
    <property type="entry name" value="C2.B.4:_PGP_Like"/>
    <property type="match status" value="1"/>
</dbReference>
<dbReference type="RefSeq" id="WP_272437039.1">
    <property type="nucleotide sequence ID" value="NZ_JAMQKB010000012.1"/>
</dbReference>
<dbReference type="NCBIfam" id="TIGR01484">
    <property type="entry name" value="HAD-SF-IIB"/>
    <property type="match status" value="1"/>
</dbReference>
<keyword evidence="2" id="KW-1185">Reference proteome</keyword>
<dbReference type="GO" id="GO:0000287">
    <property type="term" value="F:magnesium ion binding"/>
    <property type="evidence" value="ECO:0007669"/>
    <property type="project" value="TreeGrafter"/>
</dbReference>
<dbReference type="InterPro" id="IPR036412">
    <property type="entry name" value="HAD-like_sf"/>
</dbReference>
<dbReference type="AlphaFoldDB" id="A0A9X3WSM2"/>
<evidence type="ECO:0000313" key="2">
    <source>
        <dbReference type="Proteomes" id="UP001145050"/>
    </source>
</evidence>
<proteinExistence type="predicted"/>
<sequence length="242" mass="27297">MSIELIALDMDGTLLNSKEEVSAANRQAINKVRERGVEVVLSTGRHIMTSREYAKELNLSSYLITVNGSEIWTTKGELIDRQLIDLDSIKKLVELNEKYQTIAWITSTENVWRGKFPADLESHKWLKFGFNTDNQEIKDRILEELRDNEFLELSNSSPTNIEINAVGINKARALEKVCSRMGITLDKVMAMGDSLNDIKMIEEAGLGIAMGNAQEKVKEAADWVTNTNEEDGVARAIEHWLL</sequence>
<gene>
    <name evidence="1" type="ORF">NC797_12030</name>
</gene>
<reference evidence="1" key="1">
    <citation type="submission" date="2022-06" db="EMBL/GenBank/DDBJ databases">
        <title>Aquibacillus sp. a new bacterium isolated from soil saline samples.</title>
        <authorList>
            <person name="Galisteo C."/>
            <person name="De La Haba R."/>
            <person name="Sanchez-Porro C."/>
            <person name="Ventosa A."/>
        </authorList>
    </citation>
    <scope>NUCLEOTIDE SEQUENCE</scope>
    <source>
        <strain evidence="1">3ASR75-11</strain>
    </source>
</reference>
<dbReference type="Gene3D" id="3.40.50.1000">
    <property type="entry name" value="HAD superfamily/HAD-like"/>
    <property type="match status" value="1"/>
</dbReference>
<dbReference type="Proteomes" id="UP001145050">
    <property type="component" value="Unassembled WGS sequence"/>
</dbReference>
<keyword evidence="1" id="KW-0378">Hydrolase</keyword>
<dbReference type="GO" id="GO:0005829">
    <property type="term" value="C:cytosol"/>
    <property type="evidence" value="ECO:0007669"/>
    <property type="project" value="TreeGrafter"/>
</dbReference>
<dbReference type="InterPro" id="IPR006379">
    <property type="entry name" value="HAD-SF_hydro_IIB"/>
</dbReference>
<name>A0A9X3WSM2_9BACI</name>
<dbReference type="PROSITE" id="PS01228">
    <property type="entry name" value="COF_1"/>
    <property type="match status" value="1"/>
</dbReference>
<evidence type="ECO:0000313" key="1">
    <source>
        <dbReference type="EMBL" id="MDC3425232.1"/>
    </source>
</evidence>
<protein>
    <submittedName>
        <fullName evidence="1">Cof-type HAD-IIB family hydrolase</fullName>
    </submittedName>
</protein>
<dbReference type="SFLD" id="SFLDG01140">
    <property type="entry name" value="C2.B:_Phosphomannomutase_and_P"/>
    <property type="match status" value="1"/>
</dbReference>
<dbReference type="Pfam" id="PF08282">
    <property type="entry name" value="Hydrolase_3"/>
    <property type="match status" value="2"/>
</dbReference>
<dbReference type="PANTHER" id="PTHR10000">
    <property type="entry name" value="PHOSPHOSERINE PHOSPHATASE"/>
    <property type="match status" value="1"/>
</dbReference>
<organism evidence="1 2">
    <name type="scientific">Terrihalobacillus insolitus</name>
    <dbReference type="NCBI Taxonomy" id="2950438"/>
    <lineage>
        <taxon>Bacteria</taxon>
        <taxon>Bacillati</taxon>
        <taxon>Bacillota</taxon>
        <taxon>Bacilli</taxon>
        <taxon>Bacillales</taxon>
        <taxon>Bacillaceae</taxon>
        <taxon>Terrihalobacillus</taxon>
    </lineage>
</organism>
<dbReference type="GO" id="GO:0016791">
    <property type="term" value="F:phosphatase activity"/>
    <property type="evidence" value="ECO:0007669"/>
    <property type="project" value="UniProtKB-ARBA"/>
</dbReference>
<dbReference type="SUPFAM" id="SSF56784">
    <property type="entry name" value="HAD-like"/>
    <property type="match status" value="1"/>
</dbReference>
<dbReference type="Gene3D" id="3.30.1240.10">
    <property type="match status" value="1"/>
</dbReference>